<dbReference type="EMBL" id="RJTM01000025">
    <property type="protein sequence ID" value="RNL91700.1"/>
    <property type="molecule type" value="Genomic_DNA"/>
</dbReference>
<gene>
    <name evidence="1" type="ORF">ED312_04055</name>
</gene>
<accession>A0A3N0EUY7</accession>
<dbReference type="Pfam" id="PF14135">
    <property type="entry name" value="DUF4302"/>
    <property type="match status" value="1"/>
</dbReference>
<dbReference type="InterPro" id="IPR025396">
    <property type="entry name" value="DUF4302"/>
</dbReference>
<dbReference type="Proteomes" id="UP000267469">
    <property type="component" value="Unassembled WGS sequence"/>
</dbReference>
<dbReference type="AlphaFoldDB" id="A0A3N0EUY7"/>
<proteinExistence type="predicted"/>
<sequence length="455" mass="52431">MKAIQKIYILVCTGMVLLSCNGDDQEQLFQDSPSGRISAREQELKDHLTSAENGWKTTYFPNNDKFGGFTLLMEFSEDGSVKMTSDIDENNEVRSSRYDLNLGATTKLTFSTRNHIHKLNNSSFPAELRGRGYEGDNEFNFYGEKDGKLHFKSVRNEVDVVFEKASAEDWNNMVLQNMKMADNLFPQPGDPVFQVIKVIKEGKTFLYNFNYNVLKRFVESTTPIDDKLVEKSFGIGFTPEGIVLNPPLELESAKFTDFLWDEEERKFVSTAENAVAEITYSNEPAYINNDYKDIGTSVYSLAFSPGQRFDQVLNTHAFKEMYSQVDKDAQKDHPEFQLQDIVIKFNKQADAPQNTHTLDFYFFYGQTQYFASYAVEFKKEDKKLKFNYLNEINGNASNFKEYLMPLIYFFTNPEGLIVNNEGRFWPQYTNSGYTLTSAEDATLRVHCASNYYRNN</sequence>
<comment type="caution">
    <text evidence="1">The sequence shown here is derived from an EMBL/GenBank/DDBJ whole genome shotgun (WGS) entry which is preliminary data.</text>
</comment>
<organism evidence="1 2">
    <name type="scientific">Sinomicrobium pectinilyticum</name>
    <dbReference type="NCBI Taxonomy" id="1084421"/>
    <lineage>
        <taxon>Bacteria</taxon>
        <taxon>Pseudomonadati</taxon>
        <taxon>Bacteroidota</taxon>
        <taxon>Flavobacteriia</taxon>
        <taxon>Flavobacteriales</taxon>
        <taxon>Flavobacteriaceae</taxon>
        <taxon>Sinomicrobium</taxon>
    </lineage>
</organism>
<dbReference type="OrthoDB" id="1150854at2"/>
<reference evidence="1 2" key="1">
    <citation type="submission" date="2018-10" db="EMBL/GenBank/DDBJ databases">
        <title>Sinomicrobium pectinilyticum sp. nov., a pectinase-producing bacterium isolated from alkaline and saline soil, and emended description of the genus Sinomicrobium.</title>
        <authorList>
            <person name="Cheng B."/>
            <person name="Li C."/>
            <person name="Lai Q."/>
            <person name="Du M."/>
            <person name="Shao Z."/>
            <person name="Xu P."/>
            <person name="Yang C."/>
        </authorList>
    </citation>
    <scope>NUCLEOTIDE SEQUENCE [LARGE SCALE GENOMIC DNA]</scope>
    <source>
        <strain evidence="1 2">5DNS001</strain>
    </source>
</reference>
<dbReference type="RefSeq" id="WP_123214730.1">
    <property type="nucleotide sequence ID" value="NZ_RJTM01000025.1"/>
</dbReference>
<evidence type="ECO:0000313" key="1">
    <source>
        <dbReference type="EMBL" id="RNL91700.1"/>
    </source>
</evidence>
<keyword evidence="2" id="KW-1185">Reference proteome</keyword>
<name>A0A3N0EUY7_SINP1</name>
<protein>
    <submittedName>
        <fullName evidence="1">DUF4302 domain-containing protein</fullName>
    </submittedName>
</protein>
<dbReference type="PROSITE" id="PS51257">
    <property type="entry name" value="PROKAR_LIPOPROTEIN"/>
    <property type="match status" value="1"/>
</dbReference>
<evidence type="ECO:0000313" key="2">
    <source>
        <dbReference type="Proteomes" id="UP000267469"/>
    </source>
</evidence>